<dbReference type="SUPFAM" id="SSF52402">
    <property type="entry name" value="Adenine nucleotide alpha hydrolases-like"/>
    <property type="match status" value="1"/>
</dbReference>
<dbReference type="CDD" id="cd01992">
    <property type="entry name" value="TilS_N"/>
    <property type="match status" value="1"/>
</dbReference>
<comment type="subcellular location">
    <subcellularLocation>
        <location evidence="1 8">Cytoplasm</location>
    </subcellularLocation>
</comment>
<evidence type="ECO:0000259" key="9">
    <source>
        <dbReference type="SMART" id="SM00977"/>
    </source>
</evidence>
<dbReference type="RefSeq" id="WP_125467156.1">
    <property type="nucleotide sequence ID" value="NZ_RWBG01000002.1"/>
</dbReference>
<dbReference type="GO" id="GO:0005737">
    <property type="term" value="C:cytoplasm"/>
    <property type="evidence" value="ECO:0007669"/>
    <property type="project" value="UniProtKB-SubCell"/>
</dbReference>
<sequence length="438" mass="50394">MIKALQQHLNTTLPFLKDSNLLIAISGGVDSVVLTHVLKALNYPITLAHCNFNLRGEESDADETFVVNLAENLGVEVFVQKFDTTSYAQNQKVSTQMAARTLRYDWFQELTKQLEFDYVLTAHHADDDLETFLINLSRGTGIEGLSGIPEINDYVVRPLLPFSRAEIEAYAKENNLSWREDSSNASTKYLRNKLRHEVIPTLKALHTTFLQNFQKTQKHLQESETIIQDRVDEVFNQVVDTISEDAIYFNIEKIQALSSPKAYLYQLLNTYGFSEWDDVINLLTAQSGKQVLSKNYTLLKNRDYLILSKNSNLSNEKLKLQIKEGQNNVITPSGKLSFQEVEHITKTTANIIYIDKDLLKYPLCVRQWQKGDYFYPFGMRGKKKVSKYLKDEKVSLLEKERILVLCSGDDIVWIMGQRADDRYKVTQQTKQVIKIQLQ</sequence>
<protein>
    <recommendedName>
        <fullName evidence="8">tRNA(Ile)-lysidine synthase</fullName>
        <ecNumber evidence="8">6.3.4.19</ecNumber>
    </recommendedName>
    <alternativeName>
        <fullName evidence="8">tRNA(Ile)-2-lysyl-cytidine synthase</fullName>
    </alternativeName>
    <alternativeName>
        <fullName evidence="8">tRNA(Ile)-lysidine synthetase</fullName>
    </alternativeName>
</protein>
<organism evidence="10 11">
    <name type="scientific">Mangrovimonas spongiae</name>
    <dbReference type="NCBI Taxonomy" id="2494697"/>
    <lineage>
        <taxon>Bacteria</taxon>
        <taxon>Pseudomonadati</taxon>
        <taxon>Bacteroidota</taxon>
        <taxon>Flavobacteriia</taxon>
        <taxon>Flavobacteriales</taxon>
        <taxon>Flavobacteriaceae</taxon>
        <taxon>Mangrovimonas</taxon>
    </lineage>
</organism>
<dbReference type="AlphaFoldDB" id="A0A3R9MEK0"/>
<evidence type="ECO:0000256" key="8">
    <source>
        <dbReference type="HAMAP-Rule" id="MF_01161"/>
    </source>
</evidence>
<dbReference type="HAMAP" id="MF_01161">
    <property type="entry name" value="tRNA_Ile_lys_synt"/>
    <property type="match status" value="1"/>
</dbReference>
<dbReference type="EMBL" id="RWBG01000002">
    <property type="protein sequence ID" value="RSK40236.1"/>
    <property type="molecule type" value="Genomic_DNA"/>
</dbReference>
<evidence type="ECO:0000313" key="10">
    <source>
        <dbReference type="EMBL" id="RSK40236.1"/>
    </source>
</evidence>
<feature type="binding site" evidence="8">
    <location>
        <begin position="26"/>
        <end position="31"/>
    </location>
    <ligand>
        <name>ATP</name>
        <dbReference type="ChEBI" id="CHEBI:30616"/>
    </ligand>
</feature>
<dbReference type="NCBIfam" id="TIGR02433">
    <property type="entry name" value="lysidine_TilS_C"/>
    <property type="match status" value="1"/>
</dbReference>
<name>A0A3R9MEK0_9FLAO</name>
<dbReference type="PANTHER" id="PTHR43033">
    <property type="entry name" value="TRNA(ILE)-LYSIDINE SYNTHASE-RELATED"/>
    <property type="match status" value="1"/>
</dbReference>
<accession>A0A3R9MEK0</accession>
<evidence type="ECO:0000256" key="1">
    <source>
        <dbReference type="ARBA" id="ARBA00004496"/>
    </source>
</evidence>
<dbReference type="Gene3D" id="3.40.50.620">
    <property type="entry name" value="HUPs"/>
    <property type="match status" value="1"/>
</dbReference>
<dbReference type="Proteomes" id="UP000270620">
    <property type="component" value="Unassembled WGS sequence"/>
</dbReference>
<dbReference type="GO" id="GO:0005524">
    <property type="term" value="F:ATP binding"/>
    <property type="evidence" value="ECO:0007669"/>
    <property type="project" value="UniProtKB-UniRule"/>
</dbReference>
<evidence type="ECO:0000313" key="11">
    <source>
        <dbReference type="Proteomes" id="UP000270620"/>
    </source>
</evidence>
<evidence type="ECO:0000256" key="2">
    <source>
        <dbReference type="ARBA" id="ARBA00022490"/>
    </source>
</evidence>
<comment type="catalytic activity">
    <reaction evidence="7 8">
        <text>cytidine(34) in tRNA(Ile2) + L-lysine + ATP = lysidine(34) in tRNA(Ile2) + AMP + diphosphate + H(+)</text>
        <dbReference type="Rhea" id="RHEA:43744"/>
        <dbReference type="Rhea" id="RHEA-COMP:10625"/>
        <dbReference type="Rhea" id="RHEA-COMP:10670"/>
        <dbReference type="ChEBI" id="CHEBI:15378"/>
        <dbReference type="ChEBI" id="CHEBI:30616"/>
        <dbReference type="ChEBI" id="CHEBI:32551"/>
        <dbReference type="ChEBI" id="CHEBI:33019"/>
        <dbReference type="ChEBI" id="CHEBI:82748"/>
        <dbReference type="ChEBI" id="CHEBI:83665"/>
        <dbReference type="ChEBI" id="CHEBI:456215"/>
        <dbReference type="EC" id="6.3.4.19"/>
    </reaction>
</comment>
<comment type="similarity">
    <text evidence="8">Belongs to the tRNA(Ile)-lysidine synthase family.</text>
</comment>
<keyword evidence="2 8" id="KW-0963">Cytoplasm</keyword>
<evidence type="ECO:0000256" key="5">
    <source>
        <dbReference type="ARBA" id="ARBA00022741"/>
    </source>
</evidence>
<dbReference type="NCBIfam" id="TIGR02432">
    <property type="entry name" value="lysidine_TilS_N"/>
    <property type="match status" value="1"/>
</dbReference>
<gene>
    <name evidence="8 10" type="primary">tilS</name>
    <name evidence="10" type="ORF">EJA19_04455</name>
</gene>
<keyword evidence="5 8" id="KW-0547">Nucleotide-binding</keyword>
<dbReference type="InterPro" id="IPR012795">
    <property type="entry name" value="tRNA_Ile_lys_synt_N"/>
</dbReference>
<dbReference type="InterPro" id="IPR012796">
    <property type="entry name" value="Lysidine-tRNA-synth_C"/>
</dbReference>
<comment type="function">
    <text evidence="8">Ligates lysine onto the cytidine present at position 34 of the AUA codon-specific tRNA(Ile) that contains the anticodon CAU, in an ATP-dependent manner. Cytidine is converted to lysidine, thus changing the amino acid specificity of the tRNA from methionine to isoleucine.</text>
</comment>
<evidence type="ECO:0000256" key="7">
    <source>
        <dbReference type="ARBA" id="ARBA00048539"/>
    </source>
</evidence>
<dbReference type="Pfam" id="PF01171">
    <property type="entry name" value="ATP_bind_3"/>
    <property type="match status" value="1"/>
</dbReference>
<dbReference type="Pfam" id="PF11734">
    <property type="entry name" value="TilS_C"/>
    <property type="match status" value="1"/>
</dbReference>
<dbReference type="PANTHER" id="PTHR43033:SF1">
    <property type="entry name" value="TRNA(ILE)-LYSIDINE SYNTHASE-RELATED"/>
    <property type="match status" value="1"/>
</dbReference>
<feature type="domain" description="Lysidine-tRNA(Ile) synthetase C-terminal" evidence="9">
    <location>
        <begin position="363"/>
        <end position="435"/>
    </location>
</feature>
<comment type="domain">
    <text evidence="8">The N-terminal region contains the highly conserved SGGXDS motif, predicted to be a P-loop motif involved in ATP binding.</text>
</comment>
<dbReference type="SMART" id="SM00977">
    <property type="entry name" value="TilS_C"/>
    <property type="match status" value="1"/>
</dbReference>
<dbReference type="EC" id="6.3.4.19" evidence="8"/>
<proteinExistence type="inferred from homology"/>
<keyword evidence="4 8" id="KW-0819">tRNA processing</keyword>
<dbReference type="InterPro" id="IPR014729">
    <property type="entry name" value="Rossmann-like_a/b/a_fold"/>
</dbReference>
<keyword evidence="6 8" id="KW-0067">ATP-binding</keyword>
<evidence type="ECO:0000256" key="4">
    <source>
        <dbReference type="ARBA" id="ARBA00022694"/>
    </source>
</evidence>
<evidence type="ECO:0000256" key="6">
    <source>
        <dbReference type="ARBA" id="ARBA00022840"/>
    </source>
</evidence>
<dbReference type="GO" id="GO:0032267">
    <property type="term" value="F:tRNA(Ile)-lysidine synthase activity"/>
    <property type="evidence" value="ECO:0007669"/>
    <property type="project" value="UniProtKB-EC"/>
</dbReference>
<keyword evidence="3 8" id="KW-0436">Ligase</keyword>
<keyword evidence="11" id="KW-1185">Reference proteome</keyword>
<dbReference type="OrthoDB" id="9807403at2"/>
<dbReference type="InterPro" id="IPR012094">
    <property type="entry name" value="tRNA_Ile_lys_synt"/>
</dbReference>
<comment type="caution">
    <text evidence="10">The sequence shown here is derived from an EMBL/GenBank/DDBJ whole genome shotgun (WGS) entry which is preliminary data.</text>
</comment>
<evidence type="ECO:0000256" key="3">
    <source>
        <dbReference type="ARBA" id="ARBA00022598"/>
    </source>
</evidence>
<dbReference type="InterPro" id="IPR011063">
    <property type="entry name" value="TilS/TtcA_N"/>
</dbReference>
<dbReference type="SUPFAM" id="SSF56037">
    <property type="entry name" value="PheT/TilS domain"/>
    <property type="match status" value="1"/>
</dbReference>
<dbReference type="GO" id="GO:0006400">
    <property type="term" value="P:tRNA modification"/>
    <property type="evidence" value="ECO:0007669"/>
    <property type="project" value="UniProtKB-UniRule"/>
</dbReference>
<reference evidence="10 11" key="1">
    <citation type="submission" date="2018-12" db="EMBL/GenBank/DDBJ databases">
        <title>Mangrovimonas spongiae sp. nov., a novel member of the genus Mangrovimonas isolated from marine sponge.</title>
        <authorList>
            <person name="Zhuang L."/>
            <person name="Luo L."/>
        </authorList>
    </citation>
    <scope>NUCLEOTIDE SEQUENCE [LARGE SCALE GENOMIC DNA]</scope>
    <source>
        <strain evidence="10 11">HN-E26</strain>
    </source>
</reference>